<evidence type="ECO:0000256" key="9">
    <source>
        <dbReference type="ARBA" id="ARBA00022957"/>
    </source>
</evidence>
<evidence type="ECO:0000256" key="13">
    <source>
        <dbReference type="ARBA" id="ARBA00023136"/>
    </source>
</evidence>
<dbReference type="Gene3D" id="1.20.5.2700">
    <property type="match status" value="1"/>
</dbReference>
<name>A0A1R7T0W9_9CHLO</name>
<dbReference type="Pfam" id="PF00361">
    <property type="entry name" value="Proton_antipo_M"/>
    <property type="match status" value="1"/>
</dbReference>
<keyword evidence="16" id="KW-0813">Transport</keyword>
<evidence type="ECO:0000259" key="17">
    <source>
        <dbReference type="Pfam" id="PF00361"/>
    </source>
</evidence>
<proteinExistence type="inferred from homology"/>
<comment type="subunit">
    <text evidence="4 16">NDH is composed of at least 16 different subunits, 5 of which are encoded in the nucleus.</text>
</comment>
<dbReference type="GO" id="GO:0003954">
    <property type="term" value="F:NADH dehydrogenase activity"/>
    <property type="evidence" value="ECO:0007669"/>
    <property type="project" value="TreeGrafter"/>
</dbReference>
<keyword evidence="7 16" id="KW-0874">Quinone</keyword>
<evidence type="ECO:0000256" key="15">
    <source>
        <dbReference type="ARBA" id="ARBA00048026"/>
    </source>
</evidence>
<accession>A0A1R7T0W9</accession>
<feature type="transmembrane region" description="Helical" evidence="16">
    <location>
        <begin position="261"/>
        <end position="282"/>
    </location>
</feature>
<dbReference type="GO" id="GO:0009535">
    <property type="term" value="C:chloroplast thylakoid membrane"/>
    <property type="evidence" value="ECO:0007669"/>
    <property type="project" value="UniProtKB-SubCell"/>
</dbReference>
<dbReference type="NCBIfam" id="TIGR01974">
    <property type="entry name" value="NDH_I_L"/>
    <property type="match status" value="1"/>
</dbReference>
<evidence type="ECO:0000256" key="11">
    <source>
        <dbReference type="ARBA" id="ARBA00022989"/>
    </source>
</evidence>
<feature type="transmembrane region" description="Helical" evidence="16">
    <location>
        <begin position="180"/>
        <end position="200"/>
    </location>
</feature>
<dbReference type="EC" id="7.1.1.-" evidence="16"/>
<dbReference type="InterPro" id="IPR002128">
    <property type="entry name" value="NADH_UbQ_OxRdtase_chlpt_su5_C"/>
</dbReference>
<feature type="transmembrane region" description="Helical" evidence="16">
    <location>
        <begin position="6"/>
        <end position="29"/>
    </location>
</feature>
<comment type="subcellular location">
    <subcellularLocation>
        <location evidence="2 16">Plastid</location>
        <location evidence="2 16">Chloroplast thylakoid membrane</location>
        <topology evidence="2 16">Multi-pass membrane protein</topology>
    </subcellularLocation>
</comment>
<feature type="transmembrane region" description="Helical" evidence="16">
    <location>
        <begin position="394"/>
        <end position="412"/>
    </location>
</feature>
<dbReference type="PRINTS" id="PR01434">
    <property type="entry name" value="NADHDHGNASE5"/>
</dbReference>
<feature type="transmembrane region" description="Helical" evidence="16">
    <location>
        <begin position="149"/>
        <end position="168"/>
    </location>
</feature>
<feature type="transmembrane region" description="Helical" evidence="16">
    <location>
        <begin position="93"/>
        <end position="111"/>
    </location>
</feature>
<evidence type="ECO:0000259" key="19">
    <source>
        <dbReference type="Pfam" id="PF01010"/>
    </source>
</evidence>
<dbReference type="InterPro" id="IPR003945">
    <property type="entry name" value="NU5C-like"/>
</dbReference>
<keyword evidence="9 16" id="KW-0618">Plastoquinone</keyword>
<keyword evidence="16" id="KW-0793">Thylakoid</keyword>
<feature type="transmembrane region" description="Helical" evidence="16">
    <location>
        <begin position="123"/>
        <end position="143"/>
    </location>
</feature>
<geneLocation type="chloroplast" evidence="20"/>
<evidence type="ECO:0000256" key="7">
    <source>
        <dbReference type="ARBA" id="ARBA00022719"/>
    </source>
</evidence>
<keyword evidence="6 16" id="KW-0812">Transmembrane</keyword>
<dbReference type="GO" id="GO:0048038">
    <property type="term" value="F:quinone binding"/>
    <property type="evidence" value="ECO:0007669"/>
    <property type="project" value="UniProtKB-KW"/>
</dbReference>
<dbReference type="EMBL" id="KX013546">
    <property type="protein sequence ID" value="ANA57027.1"/>
    <property type="molecule type" value="Genomic_DNA"/>
</dbReference>
<evidence type="ECO:0000256" key="2">
    <source>
        <dbReference type="ARBA" id="ARBA00004454"/>
    </source>
</evidence>
<evidence type="ECO:0000256" key="10">
    <source>
        <dbReference type="ARBA" id="ARBA00022967"/>
    </source>
</evidence>
<dbReference type="GO" id="GO:0015990">
    <property type="term" value="P:electron transport coupled proton transport"/>
    <property type="evidence" value="ECO:0007669"/>
    <property type="project" value="TreeGrafter"/>
</dbReference>
<comment type="catalytic activity">
    <reaction evidence="15 16">
        <text>a plastoquinone + NADH + (n+1) H(+)(in) = a plastoquinol + NAD(+) + n H(+)(out)</text>
        <dbReference type="Rhea" id="RHEA:42608"/>
        <dbReference type="Rhea" id="RHEA-COMP:9561"/>
        <dbReference type="Rhea" id="RHEA-COMP:9562"/>
        <dbReference type="ChEBI" id="CHEBI:15378"/>
        <dbReference type="ChEBI" id="CHEBI:17757"/>
        <dbReference type="ChEBI" id="CHEBI:57540"/>
        <dbReference type="ChEBI" id="CHEBI:57945"/>
        <dbReference type="ChEBI" id="CHEBI:62192"/>
    </reaction>
</comment>
<protein>
    <recommendedName>
        <fullName evidence="5 16">NAD(P)H-quinone oxidoreductase subunit 5, chloroplastic</fullName>
        <ecNumber evidence="16">7.1.1.-</ecNumber>
    </recommendedName>
    <alternativeName>
        <fullName evidence="16">NADH-plastoquinone oxidoreductase subunit 5</fullName>
    </alternativeName>
</protein>
<feature type="transmembrane region" description="Helical" evidence="16">
    <location>
        <begin position="288"/>
        <end position="307"/>
    </location>
</feature>
<dbReference type="GO" id="GO:0008137">
    <property type="term" value="F:NADH dehydrogenase (ubiquinone) activity"/>
    <property type="evidence" value="ECO:0007669"/>
    <property type="project" value="InterPro"/>
</dbReference>
<feature type="transmembrane region" description="Helical" evidence="16">
    <location>
        <begin position="432"/>
        <end position="452"/>
    </location>
</feature>
<evidence type="ECO:0000256" key="3">
    <source>
        <dbReference type="ARBA" id="ARBA00008200"/>
    </source>
</evidence>
<evidence type="ECO:0000256" key="1">
    <source>
        <dbReference type="ARBA" id="ARBA00004059"/>
    </source>
</evidence>
<dbReference type="PRINTS" id="PR01435">
    <property type="entry name" value="NPOXDRDTASE5"/>
</dbReference>
<feature type="domain" description="NADH:ubiquinone/plastoquinone oxidoreductase chloroplast chain 5 C-terminal" evidence="19">
    <location>
        <begin position="468"/>
        <end position="589"/>
    </location>
</feature>
<evidence type="ECO:0000256" key="6">
    <source>
        <dbReference type="ARBA" id="ARBA00022692"/>
    </source>
</evidence>
<dbReference type="NCBIfam" id="NF005141">
    <property type="entry name" value="PRK06590.1"/>
    <property type="match status" value="1"/>
</dbReference>
<comment type="catalytic activity">
    <reaction evidence="14 16">
        <text>a plastoquinone + NADPH + (n+1) H(+)(in) = a plastoquinol + NADP(+) + n H(+)(out)</text>
        <dbReference type="Rhea" id="RHEA:42612"/>
        <dbReference type="Rhea" id="RHEA-COMP:9561"/>
        <dbReference type="Rhea" id="RHEA-COMP:9562"/>
        <dbReference type="ChEBI" id="CHEBI:15378"/>
        <dbReference type="ChEBI" id="CHEBI:17757"/>
        <dbReference type="ChEBI" id="CHEBI:57783"/>
        <dbReference type="ChEBI" id="CHEBI:58349"/>
        <dbReference type="ChEBI" id="CHEBI:62192"/>
    </reaction>
</comment>
<dbReference type="GO" id="GO:0042773">
    <property type="term" value="P:ATP synthesis coupled electron transport"/>
    <property type="evidence" value="ECO:0007669"/>
    <property type="project" value="InterPro"/>
</dbReference>
<evidence type="ECO:0000256" key="12">
    <source>
        <dbReference type="ARBA" id="ARBA00023027"/>
    </source>
</evidence>
<evidence type="ECO:0000256" key="8">
    <source>
        <dbReference type="ARBA" id="ARBA00022857"/>
    </source>
</evidence>
<evidence type="ECO:0000313" key="20">
    <source>
        <dbReference type="EMBL" id="ANA57027.1"/>
    </source>
</evidence>
<evidence type="ECO:0000256" key="16">
    <source>
        <dbReference type="RuleBase" id="RU364062"/>
    </source>
</evidence>
<dbReference type="PANTHER" id="PTHR42829">
    <property type="entry name" value="NADH-UBIQUINONE OXIDOREDUCTASE CHAIN 5"/>
    <property type="match status" value="1"/>
</dbReference>
<feature type="transmembrane region" description="Helical" evidence="16">
    <location>
        <begin position="473"/>
        <end position="492"/>
    </location>
</feature>
<keyword evidence="16 20" id="KW-0150">Chloroplast</keyword>
<evidence type="ECO:0000256" key="14">
    <source>
        <dbReference type="ARBA" id="ARBA00047726"/>
    </source>
</evidence>
<keyword evidence="12 16" id="KW-0520">NAD</keyword>
<reference evidence="20" key="1">
    <citation type="journal article" date="2017" name="J. Phycol.">
        <title>Comparative DNA sequence analyses of Pyramimonas parkeae (Prasinophyceae) chloroplast genomes.</title>
        <authorList>
            <person name="Satjarak A."/>
            <person name="Graham L.E."/>
        </authorList>
    </citation>
    <scope>NUCLEOTIDE SEQUENCE</scope>
    <source>
        <strain evidence="20">NIES254</strain>
    </source>
</reference>
<feature type="transmembrane region" description="Helical" evidence="16">
    <location>
        <begin position="586"/>
        <end position="607"/>
    </location>
</feature>
<dbReference type="InterPro" id="IPR001516">
    <property type="entry name" value="Proton_antipo_N"/>
</dbReference>
<sequence length="642" mass="72002">MEQLLYNYAWLIPVFPLFSATVMGLGLISFQKATQSLRRDLAFFTIFLLGISVIFSLAIFFFQYNGKGSYQWEMEWVVSQNFSLEMGYLIDPLSSTMLVVVSTVAFLVMIYTDGYMNYDQGYVRFFSYLSLFTASMLGLVLSTNLVQVYIFWELIGLCSYLLIGFWFTRTTAGDACQKAFITNRMGDFGLLLGILGFYWLTKSFHFNEIAFRLESLLQVDPKLIPLGTLFAILLFLGPISKSAQFPLHVWLPDAMEGPTPISALIHAATLVAAGVFLVGRMFPIFDQFPIVMSTIAWTGCLTAFLGATIATTQVDLKKGLAYSTVSQLGYMMMAMGVGSYSAGLFHLITHAYSKALLFLGSGSAIHGMEGAVGFSPYINQNMNQMGGLRKKMPITAITFLIGTLSICGFPPFACFWSKDAILSDLFQANPVLWLFAWLTAGLTSFYMFRIYFLTFEGTFRGPDISLVKESGPMMLFPLIVLTIPTLTLGLTGTPFKDFFKSFQENIPIETNVDWPEFLTMAGSSVGIGLLGFLFAFLVYYKCSISRTSLVSLNLPLYEFSKNKWYLDDLYEIIIVKANRKLAQRVLFFDQYFIDGLVNFSGIFVFFTGEGLRYTETGRFQAYGSTILFVLISFVGYLVFQIA</sequence>
<evidence type="ECO:0000259" key="18">
    <source>
        <dbReference type="Pfam" id="PF00662"/>
    </source>
</evidence>
<dbReference type="Pfam" id="PF01010">
    <property type="entry name" value="Proton_antipo_C"/>
    <property type="match status" value="1"/>
</dbReference>
<keyword evidence="13 16" id="KW-0472">Membrane</keyword>
<dbReference type="PANTHER" id="PTHR42829:SF2">
    <property type="entry name" value="NADH-UBIQUINONE OXIDOREDUCTASE CHAIN 5"/>
    <property type="match status" value="1"/>
</dbReference>
<comment type="function">
    <text evidence="1 16">NDH shuttles electrons from NAD(P)H:plastoquinone, via FMN and iron-sulfur (Fe-S) centers, to quinones in the photosynthetic chain and possibly in a chloroplast respiratory chain. The immediate electron acceptor for the enzyme in this species is believed to be plastoquinone. Couples the redox reaction to proton translocation, and thus conserves the redox energy in a proton gradient.</text>
</comment>
<feature type="domain" description="NADH-Ubiquinone oxidoreductase (complex I) chain 5 N-terminal" evidence="18">
    <location>
        <begin position="76"/>
        <end position="126"/>
    </location>
</feature>
<feature type="transmembrane region" description="Helical" evidence="16">
    <location>
        <begin position="328"/>
        <end position="349"/>
    </location>
</feature>
<dbReference type="InterPro" id="IPR018393">
    <property type="entry name" value="NADHpl_OxRdtase_5_subgr"/>
</dbReference>
<feature type="transmembrane region" description="Helical" evidence="16">
    <location>
        <begin position="41"/>
        <end position="64"/>
    </location>
</feature>
<dbReference type="AlphaFoldDB" id="A0A1R7T0W9"/>
<evidence type="ECO:0000256" key="4">
    <source>
        <dbReference type="ARBA" id="ARBA00011199"/>
    </source>
</evidence>
<keyword evidence="16 20" id="KW-0934">Plastid</keyword>
<keyword evidence="11 16" id="KW-1133">Transmembrane helix</keyword>
<keyword evidence="8 16" id="KW-0521">NADP</keyword>
<feature type="transmembrane region" description="Helical" evidence="16">
    <location>
        <begin position="619"/>
        <end position="639"/>
    </location>
</feature>
<dbReference type="InterPro" id="IPR001750">
    <property type="entry name" value="ND/Mrp_TM"/>
</dbReference>
<feature type="transmembrane region" description="Helical" evidence="16">
    <location>
        <begin position="517"/>
        <end position="540"/>
    </location>
</feature>
<comment type="similarity">
    <text evidence="3 16">Belongs to the complex I subunit 5 family.</text>
</comment>
<organism evidence="20">
    <name type="scientific">Pyramimonas parkeae</name>
    <dbReference type="NCBI Taxonomy" id="36894"/>
    <lineage>
        <taxon>Eukaryota</taxon>
        <taxon>Viridiplantae</taxon>
        <taxon>Chlorophyta</taxon>
        <taxon>Pyramimonadophyceae</taxon>
        <taxon>Pyramimonadales</taxon>
        <taxon>Pyramimonadaceae</taxon>
        <taxon>Pyramimonas</taxon>
        <taxon>Pyramimonas subgen. Trichocystis</taxon>
    </lineage>
</organism>
<feature type="domain" description="NADH:quinone oxidoreductase/Mrp antiporter transmembrane" evidence="17">
    <location>
        <begin position="142"/>
        <end position="442"/>
    </location>
</feature>
<gene>
    <name evidence="16 20" type="primary">ndhF</name>
</gene>
<keyword evidence="10" id="KW-1278">Translocase</keyword>
<dbReference type="Pfam" id="PF00662">
    <property type="entry name" value="Proton_antipo_N"/>
    <property type="match status" value="1"/>
</dbReference>
<evidence type="ECO:0000256" key="5">
    <source>
        <dbReference type="ARBA" id="ARBA00018648"/>
    </source>
</evidence>